<dbReference type="Proteomes" id="UP001209878">
    <property type="component" value="Unassembled WGS sequence"/>
</dbReference>
<feature type="signal peptide" evidence="1">
    <location>
        <begin position="1"/>
        <end position="17"/>
    </location>
</feature>
<proteinExistence type="predicted"/>
<evidence type="ECO:0000313" key="4">
    <source>
        <dbReference type="Proteomes" id="UP001209878"/>
    </source>
</evidence>
<sequence>MLSALVKGLLCLQCGAASLVIHTGDHQLGLVCAMETCCTECGAVINKTLSCNRLDGSTSGNVPFVVVRQAVAASMDMGVGHAGLVRLCRFLDMRPLSHKTFAKHVRAICEANKIVVTRVFHEAAQVVRRVYRALDPSIGDDEPIDLTVSYDGSWMIRGHKSLYCIGCVLLMS</sequence>
<keyword evidence="1" id="KW-0732">Signal</keyword>
<dbReference type="Pfam" id="PF20700">
    <property type="entry name" value="Mutator"/>
    <property type="match status" value="1"/>
</dbReference>
<evidence type="ECO:0000259" key="2">
    <source>
        <dbReference type="Pfam" id="PF20700"/>
    </source>
</evidence>
<comment type="caution">
    <text evidence="3">The sequence shown here is derived from an EMBL/GenBank/DDBJ whole genome shotgun (WGS) entry which is preliminary data.</text>
</comment>
<dbReference type="EMBL" id="JAODUO010001340">
    <property type="protein sequence ID" value="KAK2166012.1"/>
    <property type="molecule type" value="Genomic_DNA"/>
</dbReference>
<protein>
    <recommendedName>
        <fullName evidence="2">Mutator-like transposase domain-containing protein</fullName>
    </recommendedName>
</protein>
<name>A0AAD9ND86_RIDPI</name>
<keyword evidence="4" id="KW-1185">Reference proteome</keyword>
<dbReference type="AlphaFoldDB" id="A0AAD9ND86"/>
<reference evidence="3" key="1">
    <citation type="journal article" date="2023" name="Mol. Biol. Evol.">
        <title>Third-Generation Sequencing Reveals the Adaptive Role of the Epigenome in Three Deep-Sea Polychaetes.</title>
        <authorList>
            <person name="Perez M."/>
            <person name="Aroh O."/>
            <person name="Sun Y."/>
            <person name="Lan Y."/>
            <person name="Juniper S.K."/>
            <person name="Young C.R."/>
            <person name="Angers B."/>
            <person name="Qian P.Y."/>
        </authorList>
    </citation>
    <scope>NUCLEOTIDE SEQUENCE</scope>
    <source>
        <strain evidence="3">R07B-5</strain>
    </source>
</reference>
<accession>A0AAD9ND86</accession>
<gene>
    <name evidence="3" type="ORF">NP493_1340g01051</name>
</gene>
<feature type="chain" id="PRO_5042098507" description="Mutator-like transposase domain-containing protein" evidence="1">
    <location>
        <begin position="18"/>
        <end position="172"/>
    </location>
</feature>
<dbReference type="InterPro" id="IPR049012">
    <property type="entry name" value="Mutator_transp_dom"/>
</dbReference>
<evidence type="ECO:0000256" key="1">
    <source>
        <dbReference type="SAM" id="SignalP"/>
    </source>
</evidence>
<evidence type="ECO:0000313" key="3">
    <source>
        <dbReference type="EMBL" id="KAK2166012.1"/>
    </source>
</evidence>
<feature type="domain" description="Mutator-like transposase" evidence="2">
    <location>
        <begin position="13"/>
        <end position="168"/>
    </location>
</feature>
<organism evidence="3 4">
    <name type="scientific">Ridgeia piscesae</name>
    <name type="common">Tubeworm</name>
    <dbReference type="NCBI Taxonomy" id="27915"/>
    <lineage>
        <taxon>Eukaryota</taxon>
        <taxon>Metazoa</taxon>
        <taxon>Spiralia</taxon>
        <taxon>Lophotrochozoa</taxon>
        <taxon>Annelida</taxon>
        <taxon>Polychaeta</taxon>
        <taxon>Sedentaria</taxon>
        <taxon>Canalipalpata</taxon>
        <taxon>Sabellida</taxon>
        <taxon>Siboglinidae</taxon>
        <taxon>Ridgeia</taxon>
    </lineage>
</organism>